<evidence type="ECO:0000313" key="3">
    <source>
        <dbReference type="Proteomes" id="UP001457282"/>
    </source>
</evidence>
<dbReference type="EMBL" id="JBEDUW010000005">
    <property type="protein sequence ID" value="KAK9927729.1"/>
    <property type="molecule type" value="Genomic_DNA"/>
</dbReference>
<reference evidence="2 3" key="1">
    <citation type="journal article" date="2023" name="G3 (Bethesda)">
        <title>A chromosome-length genome assembly and annotation of blackberry (Rubus argutus, cv. 'Hillquist').</title>
        <authorList>
            <person name="Bruna T."/>
            <person name="Aryal R."/>
            <person name="Dudchenko O."/>
            <person name="Sargent D.J."/>
            <person name="Mead D."/>
            <person name="Buti M."/>
            <person name="Cavallini A."/>
            <person name="Hytonen T."/>
            <person name="Andres J."/>
            <person name="Pham M."/>
            <person name="Weisz D."/>
            <person name="Mascagni F."/>
            <person name="Usai G."/>
            <person name="Natali L."/>
            <person name="Bassil N."/>
            <person name="Fernandez G.E."/>
            <person name="Lomsadze A."/>
            <person name="Armour M."/>
            <person name="Olukolu B."/>
            <person name="Poorten T."/>
            <person name="Britton C."/>
            <person name="Davik J."/>
            <person name="Ashrafi H."/>
            <person name="Aiden E.L."/>
            <person name="Borodovsky M."/>
            <person name="Worthington M."/>
        </authorList>
    </citation>
    <scope>NUCLEOTIDE SEQUENCE [LARGE SCALE GENOMIC DNA]</scope>
    <source>
        <strain evidence="2">PI 553951</strain>
    </source>
</reference>
<protein>
    <submittedName>
        <fullName evidence="2">Uncharacterized protein</fullName>
    </submittedName>
</protein>
<evidence type="ECO:0000313" key="2">
    <source>
        <dbReference type="EMBL" id="KAK9927729.1"/>
    </source>
</evidence>
<keyword evidence="3" id="KW-1185">Reference proteome</keyword>
<sequence>MNWALGSPSRQEQRDTVSNGRPGLHDGGGDVRAATWAAATASVAGEELERNGEVRLFMMVNEGSDDGLCRERWVRDLVFEVGMEAESIRGVVTGDWQRIGMVRAVSCLIVCRLGFGV</sequence>
<proteinExistence type="predicted"/>
<organism evidence="2 3">
    <name type="scientific">Rubus argutus</name>
    <name type="common">Southern blackberry</name>
    <dbReference type="NCBI Taxonomy" id="59490"/>
    <lineage>
        <taxon>Eukaryota</taxon>
        <taxon>Viridiplantae</taxon>
        <taxon>Streptophyta</taxon>
        <taxon>Embryophyta</taxon>
        <taxon>Tracheophyta</taxon>
        <taxon>Spermatophyta</taxon>
        <taxon>Magnoliopsida</taxon>
        <taxon>eudicotyledons</taxon>
        <taxon>Gunneridae</taxon>
        <taxon>Pentapetalae</taxon>
        <taxon>rosids</taxon>
        <taxon>fabids</taxon>
        <taxon>Rosales</taxon>
        <taxon>Rosaceae</taxon>
        <taxon>Rosoideae</taxon>
        <taxon>Rosoideae incertae sedis</taxon>
        <taxon>Rubus</taxon>
    </lineage>
</organism>
<dbReference type="AlphaFoldDB" id="A0AAW1WSD4"/>
<accession>A0AAW1WSD4</accession>
<comment type="caution">
    <text evidence="2">The sequence shown here is derived from an EMBL/GenBank/DDBJ whole genome shotgun (WGS) entry which is preliminary data.</text>
</comment>
<feature type="region of interest" description="Disordered" evidence="1">
    <location>
        <begin position="1"/>
        <end position="30"/>
    </location>
</feature>
<name>A0AAW1WSD4_RUBAR</name>
<evidence type="ECO:0000256" key="1">
    <source>
        <dbReference type="SAM" id="MobiDB-lite"/>
    </source>
</evidence>
<gene>
    <name evidence="2" type="ORF">M0R45_024898</name>
</gene>
<dbReference type="Proteomes" id="UP001457282">
    <property type="component" value="Unassembled WGS sequence"/>
</dbReference>